<organism evidence="7 8">
    <name type="scientific">Neptunomonas antarctica</name>
    <dbReference type="NCBI Taxonomy" id="619304"/>
    <lineage>
        <taxon>Bacteria</taxon>
        <taxon>Pseudomonadati</taxon>
        <taxon>Pseudomonadota</taxon>
        <taxon>Gammaproteobacteria</taxon>
        <taxon>Oceanospirillales</taxon>
        <taxon>Oceanospirillaceae</taxon>
        <taxon>Neptunomonas</taxon>
    </lineage>
</organism>
<dbReference type="STRING" id="619304.SAMN05421760_11087"/>
<dbReference type="Pfam" id="PF21293">
    <property type="entry name" value="RNAseD_HRDC_C"/>
    <property type="match status" value="1"/>
</dbReference>
<dbReference type="SMART" id="SM00474">
    <property type="entry name" value="35EXOc"/>
    <property type="match status" value="1"/>
</dbReference>
<feature type="domain" description="HRDC" evidence="6">
    <location>
        <begin position="226"/>
        <end position="306"/>
    </location>
</feature>
<accession>A0A1N7NN97</accession>
<dbReference type="PANTHER" id="PTHR47649">
    <property type="entry name" value="RIBONUCLEASE D"/>
    <property type="match status" value="1"/>
</dbReference>
<keyword evidence="1" id="KW-0963">Cytoplasm</keyword>
<gene>
    <name evidence="7" type="ORF">SAMN05421760_11087</name>
</gene>
<dbReference type="CDD" id="cd06142">
    <property type="entry name" value="RNaseD_exo"/>
    <property type="match status" value="1"/>
</dbReference>
<protein>
    <submittedName>
        <fullName evidence="7">Ribonuclease D</fullName>
    </submittedName>
</protein>
<dbReference type="InterPro" id="IPR048579">
    <property type="entry name" value="RNAseD_HRDC_C"/>
</dbReference>
<dbReference type="Pfam" id="PF01612">
    <property type="entry name" value="DNA_pol_A_exo1"/>
    <property type="match status" value="1"/>
</dbReference>
<dbReference type="InterPro" id="IPR006292">
    <property type="entry name" value="RNase_D"/>
</dbReference>
<keyword evidence="3" id="KW-0540">Nuclease</keyword>
<dbReference type="InterPro" id="IPR036397">
    <property type="entry name" value="RNaseH_sf"/>
</dbReference>
<dbReference type="GO" id="GO:0008033">
    <property type="term" value="P:tRNA processing"/>
    <property type="evidence" value="ECO:0007669"/>
    <property type="project" value="UniProtKB-KW"/>
</dbReference>
<evidence type="ECO:0000313" key="8">
    <source>
        <dbReference type="Proteomes" id="UP000185999"/>
    </source>
</evidence>
<evidence type="ECO:0000256" key="4">
    <source>
        <dbReference type="ARBA" id="ARBA00022801"/>
    </source>
</evidence>
<dbReference type="EMBL" id="FTOE01000010">
    <property type="protein sequence ID" value="SIS99865.1"/>
    <property type="molecule type" value="Genomic_DNA"/>
</dbReference>
<dbReference type="OrthoDB" id="9800549at2"/>
<evidence type="ECO:0000256" key="3">
    <source>
        <dbReference type="ARBA" id="ARBA00022722"/>
    </source>
</evidence>
<proteinExistence type="predicted"/>
<dbReference type="SUPFAM" id="SSF53098">
    <property type="entry name" value="Ribonuclease H-like"/>
    <property type="match status" value="1"/>
</dbReference>
<dbReference type="GO" id="GO:0008408">
    <property type="term" value="F:3'-5' exonuclease activity"/>
    <property type="evidence" value="ECO:0007669"/>
    <property type="project" value="InterPro"/>
</dbReference>
<dbReference type="GO" id="GO:0033890">
    <property type="term" value="F:ribonuclease D activity"/>
    <property type="evidence" value="ECO:0007669"/>
    <property type="project" value="InterPro"/>
</dbReference>
<dbReference type="AlphaFoldDB" id="A0A1N7NN97"/>
<dbReference type="RefSeq" id="WP_054339917.1">
    <property type="nucleotide sequence ID" value="NZ_FTOE01000010.1"/>
</dbReference>
<dbReference type="InterPro" id="IPR012337">
    <property type="entry name" value="RNaseH-like_sf"/>
</dbReference>
<dbReference type="SUPFAM" id="SSF47819">
    <property type="entry name" value="HRDC-like"/>
    <property type="match status" value="2"/>
</dbReference>
<evidence type="ECO:0000256" key="5">
    <source>
        <dbReference type="ARBA" id="ARBA00022839"/>
    </source>
</evidence>
<dbReference type="InterPro" id="IPR002121">
    <property type="entry name" value="HRDC_dom"/>
</dbReference>
<dbReference type="Gene3D" id="3.30.420.10">
    <property type="entry name" value="Ribonuclease H-like superfamily/Ribonuclease H"/>
    <property type="match status" value="1"/>
</dbReference>
<dbReference type="Gene3D" id="1.10.150.80">
    <property type="entry name" value="HRDC domain"/>
    <property type="match status" value="2"/>
</dbReference>
<dbReference type="InterPro" id="IPR044876">
    <property type="entry name" value="HRDC_dom_sf"/>
</dbReference>
<dbReference type="NCBIfam" id="TIGR01388">
    <property type="entry name" value="rnd"/>
    <property type="match status" value="1"/>
</dbReference>
<evidence type="ECO:0000259" key="6">
    <source>
        <dbReference type="PROSITE" id="PS50967"/>
    </source>
</evidence>
<dbReference type="InterPro" id="IPR002562">
    <property type="entry name" value="3'-5'_exonuclease_dom"/>
</dbReference>
<dbReference type="InterPro" id="IPR010997">
    <property type="entry name" value="HRDC-like_sf"/>
</dbReference>
<name>A0A1N7NN97_9GAMM</name>
<keyword evidence="5" id="KW-0269">Exonuclease</keyword>
<dbReference type="Proteomes" id="UP000185999">
    <property type="component" value="Unassembled WGS sequence"/>
</dbReference>
<keyword evidence="2" id="KW-0819">tRNA processing</keyword>
<evidence type="ECO:0000256" key="2">
    <source>
        <dbReference type="ARBA" id="ARBA00022694"/>
    </source>
</evidence>
<keyword evidence="8" id="KW-1185">Reference proteome</keyword>
<evidence type="ECO:0000313" key="7">
    <source>
        <dbReference type="EMBL" id="SIS99865.1"/>
    </source>
</evidence>
<keyword evidence="4" id="KW-0378">Hydrolase</keyword>
<evidence type="ECO:0000256" key="1">
    <source>
        <dbReference type="ARBA" id="ARBA00022490"/>
    </source>
</evidence>
<dbReference type="GO" id="GO:0000166">
    <property type="term" value="F:nucleotide binding"/>
    <property type="evidence" value="ECO:0007669"/>
    <property type="project" value="InterPro"/>
</dbReference>
<sequence length="392" mass="44986">MKDNSYDWSVLEASAQQPVHITTNASLAEYCAHWQSLPMIALDTEFQRIDTFYPIPGLIQIGDDQHCYLIDPLSVDDFTPLCQVFQNPDVLKIIHAGSEDLELFYHTLGVVPSPIFDTQLAAAFVGWGFTMGLQRLVEHTLGVQLGKGETTSDWLKRPLSSEQEVYAALDVAYLPAICLMQKAELDAHDREAWFVEESEVALRNAIDVDPEGKEYYRRFSQMWGLPDYKLAALRDITMWREKESRLRNTPRNWVLRNQTILSIIHKWPRNSYELGRTEDIRHKVVRDEGEAILAILSNAQISLKNDPFLSISRPLPIVWNKRLKKLKAVAREVATRLGMAQEVLLRKKDLDALIRSGLDTNEYQLPDDLNGWRREIIGFPLLVQLKQFENNG</sequence>
<dbReference type="PROSITE" id="PS50967">
    <property type="entry name" value="HRDC"/>
    <property type="match status" value="1"/>
</dbReference>
<dbReference type="GO" id="GO:0003676">
    <property type="term" value="F:nucleic acid binding"/>
    <property type="evidence" value="ECO:0007669"/>
    <property type="project" value="InterPro"/>
</dbReference>
<dbReference type="InterPro" id="IPR051086">
    <property type="entry name" value="RNase_D-like"/>
</dbReference>
<dbReference type="Pfam" id="PF00570">
    <property type="entry name" value="HRDC"/>
    <property type="match status" value="1"/>
</dbReference>
<dbReference type="PANTHER" id="PTHR47649:SF1">
    <property type="entry name" value="RIBONUCLEASE D"/>
    <property type="match status" value="1"/>
</dbReference>
<reference evidence="8" key="1">
    <citation type="submission" date="2017-01" db="EMBL/GenBank/DDBJ databases">
        <authorList>
            <person name="Varghese N."/>
            <person name="Submissions S."/>
        </authorList>
    </citation>
    <scope>NUCLEOTIDE SEQUENCE [LARGE SCALE GENOMIC DNA]</scope>
    <source>
        <strain evidence="8">DSM 22306</strain>
    </source>
</reference>